<dbReference type="InterPro" id="IPR051553">
    <property type="entry name" value="Ran_GTPase-activating"/>
</dbReference>
<keyword evidence="4" id="KW-1185">Reference proteome</keyword>
<dbReference type="STRING" id="1391654.AKJ09_01508"/>
<feature type="chain" id="PRO_5005466350" description="BNR repeat domain protein" evidence="2">
    <location>
        <begin position="19"/>
        <end position="459"/>
    </location>
</feature>
<dbReference type="InterPro" id="IPR009091">
    <property type="entry name" value="RCC1/BLIP-II"/>
</dbReference>
<feature type="region of interest" description="Disordered" evidence="1">
    <location>
        <begin position="32"/>
        <end position="63"/>
    </location>
</feature>
<name>A0A0K1PP01_9BACT</name>
<accession>A0A0K1PP01</accession>
<dbReference type="RefSeq" id="WP_169927325.1">
    <property type="nucleotide sequence ID" value="NZ_CP012333.1"/>
</dbReference>
<feature type="region of interest" description="Disordered" evidence="1">
    <location>
        <begin position="439"/>
        <end position="459"/>
    </location>
</feature>
<dbReference type="Proteomes" id="UP000064967">
    <property type="component" value="Chromosome"/>
</dbReference>
<dbReference type="EMBL" id="CP012333">
    <property type="protein sequence ID" value="AKU94844.1"/>
    <property type="molecule type" value="Genomic_DNA"/>
</dbReference>
<dbReference type="InterPro" id="IPR000408">
    <property type="entry name" value="Reg_chr_condens"/>
</dbReference>
<gene>
    <name evidence="3" type="ORF">AKJ09_01508</name>
</gene>
<dbReference type="PROSITE" id="PS50012">
    <property type="entry name" value="RCC1_3"/>
    <property type="match status" value="3"/>
</dbReference>
<dbReference type="Gene3D" id="2.130.10.30">
    <property type="entry name" value="Regulator of chromosome condensation 1/beta-lactamase-inhibitor protein II"/>
    <property type="match status" value="2"/>
</dbReference>
<dbReference type="Pfam" id="PF13540">
    <property type="entry name" value="RCC1_2"/>
    <property type="match status" value="2"/>
</dbReference>
<evidence type="ECO:0000256" key="2">
    <source>
        <dbReference type="SAM" id="SignalP"/>
    </source>
</evidence>
<dbReference type="PANTHER" id="PTHR45982:SF1">
    <property type="entry name" value="REGULATOR OF CHROMOSOME CONDENSATION"/>
    <property type="match status" value="1"/>
</dbReference>
<evidence type="ECO:0000313" key="3">
    <source>
        <dbReference type="EMBL" id="AKU94844.1"/>
    </source>
</evidence>
<evidence type="ECO:0000313" key="4">
    <source>
        <dbReference type="Proteomes" id="UP000064967"/>
    </source>
</evidence>
<dbReference type="GO" id="GO:0005737">
    <property type="term" value="C:cytoplasm"/>
    <property type="evidence" value="ECO:0007669"/>
    <property type="project" value="TreeGrafter"/>
</dbReference>
<evidence type="ECO:0008006" key="5">
    <source>
        <dbReference type="Google" id="ProtNLM"/>
    </source>
</evidence>
<sequence>MIRNRVFLLLASSMFASAAAIVACSSSDEREVFVEETDSSTPEASLPPSSNPDAGVEDASPTDDADAIAPIEYDASAEAVTCSVTPCVTQLVAGDKHFCALVSDGTVRCWGTDTKGSLGRGDAAVADAGATPSAVVGLTGVKQISIASSSNVTCVVDSQSRLQCWGENGYAQLGLTTPYTRDQNPHPTPAPVALDVDVARVDVIQQGACATAKDGKLYCWGSNDTFQLARPGYTNYYGDPALADMKQAEVTNVTGSDKSIFAMTKAGGVIGWGRPSGRDSSLGTNEGTPIPTSLPALLSVTSLATSGSGSGNVHQCAIAGGRVLCWGSNALGVLGTGVPDSERLPRLAGILPKDPAFPQQLALSPNRTCARMTDGTIQCCGDNKVGQLGRGATSDFEGRFGLASAFVDHAVVVATSTNATCALVQGGKVECWGGNANGELGQGTTDSDPHPTPVTVVFE</sequence>
<dbReference type="PROSITE" id="PS51257">
    <property type="entry name" value="PROKAR_LIPOPROTEIN"/>
    <property type="match status" value="1"/>
</dbReference>
<dbReference type="PANTHER" id="PTHR45982">
    <property type="entry name" value="REGULATOR OF CHROMOSOME CONDENSATION"/>
    <property type="match status" value="1"/>
</dbReference>
<dbReference type="PRINTS" id="PR00633">
    <property type="entry name" value="RCCNDNSATION"/>
</dbReference>
<feature type="signal peptide" evidence="2">
    <location>
        <begin position="1"/>
        <end position="18"/>
    </location>
</feature>
<dbReference type="KEGG" id="llu:AKJ09_01508"/>
<dbReference type="GO" id="GO:0005085">
    <property type="term" value="F:guanyl-nucleotide exchange factor activity"/>
    <property type="evidence" value="ECO:0007669"/>
    <property type="project" value="TreeGrafter"/>
</dbReference>
<evidence type="ECO:0000256" key="1">
    <source>
        <dbReference type="SAM" id="MobiDB-lite"/>
    </source>
</evidence>
<organism evidence="3 4">
    <name type="scientific">Labilithrix luteola</name>
    <dbReference type="NCBI Taxonomy" id="1391654"/>
    <lineage>
        <taxon>Bacteria</taxon>
        <taxon>Pseudomonadati</taxon>
        <taxon>Myxococcota</taxon>
        <taxon>Polyangia</taxon>
        <taxon>Polyangiales</taxon>
        <taxon>Labilitrichaceae</taxon>
        <taxon>Labilithrix</taxon>
    </lineage>
</organism>
<protein>
    <recommendedName>
        <fullName evidence="5">BNR repeat domain protein</fullName>
    </recommendedName>
</protein>
<dbReference type="AlphaFoldDB" id="A0A0K1PP01"/>
<dbReference type="SUPFAM" id="SSF50985">
    <property type="entry name" value="RCC1/BLIP-II"/>
    <property type="match status" value="1"/>
</dbReference>
<reference evidence="3 4" key="1">
    <citation type="submission" date="2015-08" db="EMBL/GenBank/DDBJ databases">
        <authorList>
            <person name="Babu N.S."/>
            <person name="Beckwith C.J."/>
            <person name="Beseler K.G."/>
            <person name="Brison A."/>
            <person name="Carone J.V."/>
            <person name="Caskin T.P."/>
            <person name="Diamond M."/>
            <person name="Durham M.E."/>
            <person name="Foxe J.M."/>
            <person name="Go M."/>
            <person name="Henderson B.A."/>
            <person name="Jones I.B."/>
            <person name="McGettigan J.A."/>
            <person name="Micheletti S.J."/>
            <person name="Nasrallah M.E."/>
            <person name="Ortiz D."/>
            <person name="Piller C.R."/>
            <person name="Privatt S.R."/>
            <person name="Schneider S.L."/>
            <person name="Sharp S."/>
            <person name="Smith T.C."/>
            <person name="Stanton J.D."/>
            <person name="Ullery H.E."/>
            <person name="Wilson R.J."/>
            <person name="Serrano M.G."/>
            <person name="Buck G."/>
            <person name="Lee V."/>
            <person name="Wang Y."/>
            <person name="Carvalho R."/>
            <person name="Voegtly L."/>
            <person name="Shi R."/>
            <person name="Duckworth R."/>
            <person name="Johnson A."/>
            <person name="Loviza R."/>
            <person name="Walstead R."/>
            <person name="Shah Z."/>
            <person name="Kiflezghi M."/>
            <person name="Wade K."/>
            <person name="Ball S.L."/>
            <person name="Bradley K.W."/>
            <person name="Asai D.J."/>
            <person name="Bowman C.A."/>
            <person name="Russell D.A."/>
            <person name="Pope W.H."/>
            <person name="Jacobs-Sera D."/>
            <person name="Hendrix R.W."/>
            <person name="Hatfull G.F."/>
        </authorList>
    </citation>
    <scope>NUCLEOTIDE SEQUENCE [LARGE SCALE GENOMIC DNA]</scope>
    <source>
        <strain evidence="3 4">DSM 27648</strain>
    </source>
</reference>
<keyword evidence="2" id="KW-0732">Signal</keyword>
<proteinExistence type="predicted"/>
<feature type="compositionally biased region" description="Polar residues" evidence="1">
    <location>
        <begin position="39"/>
        <end position="52"/>
    </location>
</feature>